<name>A0A098QSU0_9SPIO</name>
<feature type="transmembrane region" description="Helical" evidence="11">
    <location>
        <begin position="213"/>
        <end position="235"/>
    </location>
</feature>
<dbReference type="OrthoDB" id="368246at2"/>
<feature type="transmembrane region" description="Helical" evidence="11">
    <location>
        <begin position="180"/>
        <end position="201"/>
    </location>
</feature>
<dbReference type="CDD" id="cd06579">
    <property type="entry name" value="TM_PBP1_transp_AraH_like"/>
    <property type="match status" value="1"/>
</dbReference>
<keyword evidence="3" id="KW-1003">Cell membrane</keyword>
<dbReference type="GO" id="GO:0005886">
    <property type="term" value="C:plasma membrane"/>
    <property type="evidence" value="ECO:0007669"/>
    <property type="project" value="UniProtKB-SubCell"/>
</dbReference>
<dbReference type="EMBL" id="JNUP01000071">
    <property type="protein sequence ID" value="KGE70920.1"/>
    <property type="molecule type" value="Genomic_DNA"/>
</dbReference>
<keyword evidence="5" id="KW-0762">Sugar transport</keyword>
<reference evidence="12 13" key="1">
    <citation type="submission" date="2014-05" db="EMBL/GenBank/DDBJ databases">
        <title>De novo Genome Sequence of Spirocheata sp.</title>
        <authorList>
            <person name="Shivani Y."/>
            <person name="Subhash Y."/>
            <person name="Tushar L."/>
            <person name="Sasikala C."/>
            <person name="Ramana C.V."/>
        </authorList>
    </citation>
    <scope>NUCLEOTIDE SEQUENCE [LARGE SCALE GENOMIC DNA]</scope>
    <source>
        <strain evidence="12 13">JC230</strain>
    </source>
</reference>
<dbReference type="Proteomes" id="UP000029692">
    <property type="component" value="Unassembled WGS sequence"/>
</dbReference>
<comment type="subcellular location">
    <subcellularLocation>
        <location evidence="1">Cell membrane</location>
        <topology evidence="1">Multi-pass membrane protein</topology>
    </subcellularLocation>
</comment>
<dbReference type="Pfam" id="PF02653">
    <property type="entry name" value="BPD_transp_2"/>
    <property type="match status" value="1"/>
</dbReference>
<evidence type="ECO:0000256" key="8">
    <source>
        <dbReference type="ARBA" id="ARBA00023136"/>
    </source>
</evidence>
<feature type="transmembrane region" description="Helical" evidence="11">
    <location>
        <begin position="328"/>
        <end position="359"/>
    </location>
</feature>
<feature type="transmembrane region" description="Helical" evidence="11">
    <location>
        <begin position="21"/>
        <end position="42"/>
    </location>
</feature>
<evidence type="ECO:0000256" key="6">
    <source>
        <dbReference type="ARBA" id="ARBA00022692"/>
    </source>
</evidence>
<evidence type="ECO:0000256" key="2">
    <source>
        <dbReference type="ARBA" id="ARBA00022448"/>
    </source>
</evidence>
<evidence type="ECO:0000313" key="13">
    <source>
        <dbReference type="Proteomes" id="UP000029692"/>
    </source>
</evidence>
<dbReference type="PANTHER" id="PTHR32196:SF32">
    <property type="entry name" value="XYLOSE TRANSPORT SYSTEM PERMEASE PROTEIN XYLH"/>
    <property type="match status" value="1"/>
</dbReference>
<dbReference type="PANTHER" id="PTHR32196">
    <property type="entry name" value="ABC TRANSPORTER PERMEASE PROTEIN YPHD-RELATED-RELATED"/>
    <property type="match status" value="1"/>
</dbReference>
<evidence type="ECO:0000256" key="11">
    <source>
        <dbReference type="SAM" id="Phobius"/>
    </source>
</evidence>
<organism evidence="12 13">
    <name type="scientific">Spirochaeta lutea</name>
    <dbReference type="NCBI Taxonomy" id="1480694"/>
    <lineage>
        <taxon>Bacteria</taxon>
        <taxon>Pseudomonadati</taxon>
        <taxon>Spirochaetota</taxon>
        <taxon>Spirochaetia</taxon>
        <taxon>Spirochaetales</taxon>
        <taxon>Spirochaetaceae</taxon>
        <taxon>Spirochaeta</taxon>
    </lineage>
</organism>
<feature type="transmembrane region" description="Helical" evidence="11">
    <location>
        <begin position="371"/>
        <end position="390"/>
    </location>
</feature>
<feature type="transmembrane region" description="Helical" evidence="11">
    <location>
        <begin position="102"/>
        <end position="124"/>
    </location>
</feature>
<evidence type="ECO:0000256" key="4">
    <source>
        <dbReference type="ARBA" id="ARBA00022519"/>
    </source>
</evidence>
<keyword evidence="4" id="KW-0997">Cell inner membrane</keyword>
<proteinExistence type="predicted"/>
<evidence type="ECO:0000313" key="12">
    <source>
        <dbReference type="EMBL" id="KGE70920.1"/>
    </source>
</evidence>
<evidence type="ECO:0000256" key="3">
    <source>
        <dbReference type="ARBA" id="ARBA00022475"/>
    </source>
</evidence>
<comment type="function">
    <text evidence="9">Part of the binding-protein-dependent transport system for D-xylose. Probably responsible for the translocation of the substrate across the membrane.</text>
</comment>
<evidence type="ECO:0000256" key="5">
    <source>
        <dbReference type="ARBA" id="ARBA00022597"/>
    </source>
</evidence>
<dbReference type="AlphaFoldDB" id="A0A098QSU0"/>
<keyword evidence="8 11" id="KW-0472">Membrane</keyword>
<dbReference type="GO" id="GO:0022857">
    <property type="term" value="F:transmembrane transporter activity"/>
    <property type="evidence" value="ECO:0007669"/>
    <property type="project" value="InterPro"/>
</dbReference>
<gene>
    <name evidence="12" type="ORF">DC28_13325</name>
</gene>
<evidence type="ECO:0000256" key="7">
    <source>
        <dbReference type="ARBA" id="ARBA00022989"/>
    </source>
</evidence>
<dbReference type="InterPro" id="IPR001851">
    <property type="entry name" value="ABC_transp_permease"/>
</dbReference>
<evidence type="ECO:0000256" key="9">
    <source>
        <dbReference type="ARBA" id="ARBA00035611"/>
    </source>
</evidence>
<keyword evidence="13" id="KW-1185">Reference proteome</keyword>
<protein>
    <recommendedName>
        <fullName evidence="10">Xylose transport system permease protein XylH</fullName>
    </recommendedName>
</protein>
<dbReference type="RefSeq" id="WP_037549482.1">
    <property type="nucleotide sequence ID" value="NZ_JNUP01000071.1"/>
</dbReference>
<evidence type="ECO:0000256" key="10">
    <source>
        <dbReference type="ARBA" id="ARBA00035686"/>
    </source>
</evidence>
<feature type="transmembrane region" description="Helical" evidence="11">
    <location>
        <begin position="289"/>
        <end position="308"/>
    </location>
</feature>
<comment type="caution">
    <text evidence="12">The sequence shown here is derived from an EMBL/GenBank/DDBJ whole genome shotgun (WGS) entry which is preliminary data.</text>
</comment>
<feature type="transmembrane region" description="Helical" evidence="11">
    <location>
        <begin position="131"/>
        <end position="150"/>
    </location>
</feature>
<accession>A0A098QSU0</accession>
<dbReference type="NCBIfam" id="NF040906">
    <property type="entry name" value="GguB"/>
    <property type="match status" value="1"/>
</dbReference>
<sequence length="398" mass="42369">MSDTSRTQGRFGFLELAKTNIRNYSMFIMLAVIFIVFSLLTGGVNGTSRNITNIFIQNSYILILAVGMVLVIIVGNIDLSVGSVAAFTGAISAMIYNTGIGILPTILLTVMVGLAIGAFQAFWIAYARIPAFIVTLAGMLLFRGLTYIITNVTPVSLMDDSFKQITSGSITVAGLTFEGFHALALLVGLFLAVMYVAWALTDRRRKKQKGFQVLPIGYVLLKLVFVVSLIMLLAWKFGDYRGIPTVAVVLGIVVALFVFISKKTVIGRYIYAVGGNARSAKLSGINSEMVIFLVHTIMGGLAGLAGLVFTGYMNSALPQAGNLFELDAIAACFIGGASASGGIGTIIGAITGGLVIGVINNGMSLMNIGADWQYVVKALVLLFAVLYDIYTRRKSGLG</sequence>
<keyword evidence="2" id="KW-0813">Transport</keyword>
<feature type="transmembrane region" description="Helical" evidence="11">
    <location>
        <begin position="54"/>
        <end position="74"/>
    </location>
</feature>
<keyword evidence="6 11" id="KW-0812">Transmembrane</keyword>
<evidence type="ECO:0000256" key="1">
    <source>
        <dbReference type="ARBA" id="ARBA00004651"/>
    </source>
</evidence>
<dbReference type="STRING" id="1480694.DC28_13325"/>
<feature type="transmembrane region" description="Helical" evidence="11">
    <location>
        <begin position="241"/>
        <end position="260"/>
    </location>
</feature>
<keyword evidence="7 11" id="KW-1133">Transmembrane helix</keyword>
<dbReference type="eggNOG" id="COG4214">
    <property type="taxonomic scope" value="Bacteria"/>
</dbReference>